<dbReference type="Pfam" id="PF01592">
    <property type="entry name" value="NifU_N"/>
    <property type="match status" value="1"/>
</dbReference>
<dbReference type="CDD" id="cd06664">
    <property type="entry name" value="IscU_like"/>
    <property type="match status" value="1"/>
</dbReference>
<dbReference type="SUPFAM" id="SSF82649">
    <property type="entry name" value="SufE/NifU"/>
    <property type="match status" value="1"/>
</dbReference>
<dbReference type="PATRIC" id="fig|1618983.3.peg.270"/>
<reference evidence="2 3" key="1">
    <citation type="journal article" date="2015" name="Nature">
        <title>rRNA introns, odd ribosomes, and small enigmatic genomes across a large radiation of phyla.</title>
        <authorList>
            <person name="Brown C.T."/>
            <person name="Hug L.A."/>
            <person name="Thomas B.C."/>
            <person name="Sharon I."/>
            <person name="Castelle C.J."/>
            <person name="Singh A."/>
            <person name="Wilkins M.J."/>
            <person name="Williams K.H."/>
            <person name="Banfield J.F."/>
        </authorList>
    </citation>
    <scope>NUCLEOTIDE SEQUENCE [LARGE SCALE GENOMIC DNA]</scope>
</reference>
<dbReference type="GO" id="GO:0016226">
    <property type="term" value="P:iron-sulfur cluster assembly"/>
    <property type="evidence" value="ECO:0007669"/>
    <property type="project" value="InterPro"/>
</dbReference>
<dbReference type="Gene3D" id="3.90.1010.10">
    <property type="match status" value="1"/>
</dbReference>
<dbReference type="InterPro" id="IPR002871">
    <property type="entry name" value="NIF_FeS_clus_asmbl_NifU_N"/>
</dbReference>
<evidence type="ECO:0000313" key="2">
    <source>
        <dbReference type="EMBL" id="KKR99505.1"/>
    </source>
</evidence>
<dbReference type="GO" id="GO:0005506">
    <property type="term" value="F:iron ion binding"/>
    <property type="evidence" value="ECO:0007669"/>
    <property type="project" value="InterPro"/>
</dbReference>
<feature type="domain" description="NIF system FeS cluster assembly NifU N-terminal" evidence="1">
    <location>
        <begin position="14"/>
        <end position="143"/>
    </location>
</feature>
<dbReference type="AlphaFoldDB" id="A0A0G0XRG1"/>
<organism evidence="2 3">
    <name type="scientific">Candidatus Uhrbacteria bacterium GW2011_GWC1_41_20</name>
    <dbReference type="NCBI Taxonomy" id="1618983"/>
    <lineage>
        <taxon>Bacteria</taxon>
        <taxon>Candidatus Uhriibacteriota</taxon>
    </lineage>
</organism>
<evidence type="ECO:0000313" key="3">
    <source>
        <dbReference type="Proteomes" id="UP000033930"/>
    </source>
</evidence>
<dbReference type="Proteomes" id="UP000033930">
    <property type="component" value="Unassembled WGS sequence"/>
</dbReference>
<dbReference type="PANTHER" id="PTHR10093">
    <property type="entry name" value="IRON-SULFUR CLUSTER ASSEMBLY ENZYME NIFU HOMOLOG"/>
    <property type="match status" value="1"/>
</dbReference>
<gene>
    <name evidence="2" type="ORF">UU50_C0005G0012</name>
</gene>
<dbReference type="EMBL" id="LCAW01000005">
    <property type="protein sequence ID" value="KKR99505.1"/>
    <property type="molecule type" value="Genomic_DNA"/>
</dbReference>
<name>A0A0G0XRG1_9BACT</name>
<evidence type="ECO:0000259" key="1">
    <source>
        <dbReference type="Pfam" id="PF01592"/>
    </source>
</evidence>
<protein>
    <submittedName>
        <fullName evidence="2">Nitrogen-fixing NifU domain protein</fullName>
    </submittedName>
</protein>
<proteinExistence type="predicted"/>
<comment type="caution">
    <text evidence="2">The sequence shown here is derived from an EMBL/GenBank/DDBJ whole genome shotgun (WGS) entry which is preliminary data.</text>
</comment>
<sequence length="211" mass="24080">MTDLEQDNFQPWFYSEIVREHFFHPQNFLDHDLELDKYNAMGRAGSPACGDELRVWLWVDENDERIKKFYWRTFGCASAIAATSMTSVIVLEGEGMTLAEARAITPQQIMESLGGLPTRKIHCSVLSDKALRDAVNDYYRRTKQFDKIEPEATRIVDPIARVTDKDIEEAILSGAKSVEEVAQKTGVRLNDPRVGQEAAQLVKFYLEKYQG</sequence>
<accession>A0A0G0XRG1</accession>
<dbReference type="GO" id="GO:0051536">
    <property type="term" value="F:iron-sulfur cluster binding"/>
    <property type="evidence" value="ECO:0007669"/>
    <property type="project" value="InterPro"/>
</dbReference>